<comment type="caution">
    <text evidence="1">The sequence shown here is derived from an EMBL/GenBank/DDBJ whole genome shotgun (WGS) entry which is preliminary data.</text>
</comment>
<organism evidence="1 2">
    <name type="scientific">Trichinella nativa</name>
    <dbReference type="NCBI Taxonomy" id="6335"/>
    <lineage>
        <taxon>Eukaryota</taxon>
        <taxon>Metazoa</taxon>
        <taxon>Ecdysozoa</taxon>
        <taxon>Nematoda</taxon>
        <taxon>Enoplea</taxon>
        <taxon>Dorylaimia</taxon>
        <taxon>Trichinellida</taxon>
        <taxon>Trichinellidae</taxon>
        <taxon>Trichinella</taxon>
    </lineage>
</organism>
<dbReference type="PANTHER" id="PTHR47331">
    <property type="entry name" value="PHD-TYPE DOMAIN-CONTAINING PROTEIN"/>
    <property type="match status" value="1"/>
</dbReference>
<gene>
    <name evidence="1" type="ORF">T02_10711</name>
</gene>
<dbReference type="PANTHER" id="PTHR47331:SF1">
    <property type="entry name" value="GAG-LIKE PROTEIN"/>
    <property type="match status" value="1"/>
</dbReference>
<protein>
    <recommendedName>
        <fullName evidence="3">Peptidase aspartic putative domain-containing protein</fullName>
    </recommendedName>
</protein>
<evidence type="ECO:0008006" key="3">
    <source>
        <dbReference type="Google" id="ProtNLM"/>
    </source>
</evidence>
<dbReference type="Proteomes" id="UP000054721">
    <property type="component" value="Unassembled WGS sequence"/>
</dbReference>
<dbReference type="AlphaFoldDB" id="A0A0V1KVC0"/>
<reference evidence="1 2" key="1">
    <citation type="submission" date="2015-05" db="EMBL/GenBank/DDBJ databases">
        <title>Evolution of Trichinella species and genotypes.</title>
        <authorList>
            <person name="Korhonen P.K."/>
            <person name="Edoardo P."/>
            <person name="Giuseppe L.R."/>
            <person name="Gasser R.B."/>
        </authorList>
    </citation>
    <scope>NUCLEOTIDE SEQUENCE [LARGE SCALE GENOMIC DNA]</scope>
    <source>
        <strain evidence="1">ISS10</strain>
    </source>
</reference>
<proteinExistence type="predicted"/>
<dbReference type="EMBL" id="JYDW01000231">
    <property type="protein sequence ID" value="KRZ51315.1"/>
    <property type="molecule type" value="Genomic_DNA"/>
</dbReference>
<keyword evidence="2" id="KW-1185">Reference proteome</keyword>
<evidence type="ECO:0000313" key="1">
    <source>
        <dbReference type="EMBL" id="KRZ51315.1"/>
    </source>
</evidence>
<accession>A0A0V1KVC0</accession>
<evidence type="ECO:0000313" key="2">
    <source>
        <dbReference type="Proteomes" id="UP000054721"/>
    </source>
</evidence>
<sequence>METDSSETAVMNALSALEAQYAEAHRAQVALEDALPDGEALEATLQERNELGIEEPAVNLTQTEKFPSAVKQGKPPRLPFPKFDGNILQFKSFWDQFETSIHQREDLSDITNSEDSVLSNVAEAFLHLPWSRTSQKKMPEEKNQNEKRIIRIRAEHEASSVWIHLSSTEGKTMIRLPVVHAMAHGEKGKTKLVNYLLDSGSVRSLIRTDVADELKLQGWTSDITVNGVNGLKVRIPDVRCVRFRLTPELSEGLEPLQEGIELMALSLLSLCDDLVATLTPLSCKDNIPSLQLTEVTFGSVQIHVIIGIDAYLQVLGQGVRSGALGDPFMIETIFGWIVCGPMMRQTVDRQETTLIAQTEDSLSPLLRHFWEVEALGILPTTEDAKTEPALTRLMNQSALTDIDIQSLRHWLARDSEKEREYTDVIQSYLYKGWAEEVQDESGLVRRTWYLPHHAMYQSANAVWSSTARLNLSCSPYLASEDPRDCTLLTPAHFLIGRELAALPTSTQEKSSLAGAKQLRRRWQYQQMLMRQLWKR</sequence>
<name>A0A0V1KVC0_9BILA</name>
<dbReference type="OrthoDB" id="6783651at2759"/>